<dbReference type="AlphaFoldDB" id="A0A0G4IKM8"/>
<dbReference type="OMA" id="HGKDDIY"/>
<organism evidence="7 9">
    <name type="scientific">Plasmodiophora brassicae</name>
    <name type="common">Clubroot disease agent</name>
    <dbReference type="NCBI Taxonomy" id="37360"/>
    <lineage>
        <taxon>Eukaryota</taxon>
        <taxon>Sar</taxon>
        <taxon>Rhizaria</taxon>
        <taxon>Endomyxa</taxon>
        <taxon>Phytomyxea</taxon>
        <taxon>Plasmodiophorida</taxon>
        <taxon>Plasmodiophoridae</taxon>
        <taxon>Plasmodiophora</taxon>
    </lineage>
</organism>
<dbReference type="Proteomes" id="UP000039324">
    <property type="component" value="Unassembled WGS sequence"/>
</dbReference>
<dbReference type="GO" id="GO:0005788">
    <property type="term" value="C:endoplasmic reticulum lumen"/>
    <property type="evidence" value="ECO:0007669"/>
    <property type="project" value="TreeGrafter"/>
</dbReference>
<dbReference type="Gene3D" id="2.70.130.10">
    <property type="entry name" value="Mannose-6-phosphate receptor binding domain"/>
    <property type="match status" value="2"/>
</dbReference>
<dbReference type="OrthoDB" id="448954at2759"/>
<geneLocation type="mitochondrion" evidence="8"/>
<evidence type="ECO:0000256" key="3">
    <source>
        <dbReference type="ARBA" id="ARBA00022824"/>
    </source>
</evidence>
<evidence type="ECO:0000313" key="8">
    <source>
        <dbReference type="EMBL" id="SPR00090.1"/>
    </source>
</evidence>
<dbReference type="EMBL" id="CDSF01000035">
    <property type="protein sequence ID" value="CEO95811.1"/>
    <property type="molecule type" value="Genomic_DNA"/>
</dbReference>
<dbReference type="EMBL" id="OVEO01000013">
    <property type="protein sequence ID" value="SPR00090.1"/>
    <property type="molecule type" value="Genomic_DNA"/>
</dbReference>
<keyword evidence="2 5" id="KW-0732">Signal</keyword>
<evidence type="ECO:0000256" key="5">
    <source>
        <dbReference type="SAM" id="SignalP"/>
    </source>
</evidence>
<keyword evidence="8" id="KW-0496">Mitochondrion</keyword>
<dbReference type="PANTHER" id="PTHR15414">
    <property type="entry name" value="OS-9-RELATED"/>
    <property type="match status" value="1"/>
</dbReference>
<dbReference type="InterPro" id="IPR044865">
    <property type="entry name" value="MRH_dom"/>
</dbReference>
<dbReference type="Proteomes" id="UP000290189">
    <property type="component" value="Unassembled WGS sequence"/>
</dbReference>
<dbReference type="InterPro" id="IPR012913">
    <property type="entry name" value="OS9-like_dom"/>
</dbReference>
<dbReference type="PANTHER" id="PTHR15414:SF0">
    <property type="entry name" value="ENDOPLASMIC RETICULUM LECTIN 1"/>
    <property type="match status" value="1"/>
</dbReference>
<evidence type="ECO:0000256" key="4">
    <source>
        <dbReference type="ARBA" id="ARBA00023157"/>
    </source>
</evidence>
<dbReference type="InterPro" id="IPR009011">
    <property type="entry name" value="Man6P_isomerase_rcpt-bd_dom_sf"/>
</dbReference>
<evidence type="ECO:0000256" key="1">
    <source>
        <dbReference type="ARBA" id="ARBA00004240"/>
    </source>
</evidence>
<dbReference type="PROSITE" id="PS51914">
    <property type="entry name" value="MRH"/>
    <property type="match status" value="1"/>
</dbReference>
<feature type="chain" id="PRO_5033225329" description="MRH domain-containing protein" evidence="5">
    <location>
        <begin position="23"/>
        <end position="431"/>
    </location>
</feature>
<evidence type="ECO:0000256" key="2">
    <source>
        <dbReference type="ARBA" id="ARBA00022729"/>
    </source>
</evidence>
<evidence type="ECO:0000259" key="6">
    <source>
        <dbReference type="PROSITE" id="PS51914"/>
    </source>
</evidence>
<accession>A0A0G4IKM8</accession>
<dbReference type="SUPFAM" id="SSF50911">
    <property type="entry name" value="Mannose 6-phosphate receptor domain"/>
    <property type="match status" value="1"/>
</dbReference>
<dbReference type="InterPro" id="IPR045149">
    <property type="entry name" value="OS-9-like"/>
</dbReference>
<feature type="signal peptide" evidence="5">
    <location>
        <begin position="1"/>
        <end position="22"/>
    </location>
</feature>
<name>A0A0G4IKM8_PLABS</name>
<dbReference type="STRING" id="37360.A0A0G4IKM8"/>
<keyword evidence="9" id="KW-1185">Reference proteome</keyword>
<keyword evidence="3" id="KW-0256">Endoplasmic reticulum</keyword>
<reference evidence="7 9" key="1">
    <citation type="submission" date="2015-02" db="EMBL/GenBank/DDBJ databases">
        <authorList>
            <person name="Chooi Y.-H."/>
        </authorList>
    </citation>
    <scope>NUCLEOTIDE SEQUENCE [LARGE SCALE GENOMIC DNA]</scope>
    <source>
        <strain evidence="7">E3</strain>
    </source>
</reference>
<dbReference type="GO" id="GO:0030968">
    <property type="term" value="P:endoplasmic reticulum unfolded protein response"/>
    <property type="evidence" value="ECO:0007669"/>
    <property type="project" value="InterPro"/>
</dbReference>
<gene>
    <name evidence="7" type="ORF">PBRA_004524</name>
    <name evidence="8" type="ORF">PLBR_LOCUS7305</name>
</gene>
<evidence type="ECO:0000313" key="10">
    <source>
        <dbReference type="Proteomes" id="UP000290189"/>
    </source>
</evidence>
<evidence type="ECO:0000313" key="7">
    <source>
        <dbReference type="EMBL" id="CEO95811.1"/>
    </source>
</evidence>
<comment type="subcellular location">
    <subcellularLocation>
        <location evidence="1">Endoplasmic reticulum</location>
    </subcellularLocation>
</comment>
<dbReference type="Pfam" id="PF07915">
    <property type="entry name" value="PRKCSH"/>
    <property type="match status" value="2"/>
</dbReference>
<protein>
    <recommendedName>
        <fullName evidence="6">MRH domain-containing protein</fullName>
    </recommendedName>
</protein>
<sequence>MVMTSCLAVVGLAVGLVTVGDSSELSRAIEPVDHLADWSSLAKYVVLLGDSPAGKTSASDVDGAATTYTTMTPLGQRVVCTIPANSKTEYADEAQDESAGELSLENRRSKALAKFKKQVKRKCVQKPAGFWTFEICPFVSVRQIHYEDTKEVLSFSLGTFESDRWEDDGTYAQEYAGGTDGRHAKVIMACPTGERKKTPGVLTFLKAEEPHPFTYVAYVEVGFVCTPSAPVNTPFHLLGPLATKCIFLNKGWWSYEYCHLKFVRQFHAEKVRISGAEDDLIIRFETVTTAAFTLGSWEGSTDEESINAKTSLVAFDNSPSSSYFMQTYRDGTVCDLTGTPRETEIRFICNKDLDSSRFASIKETTTCHYLVEIETPLICSHPKFIVKAPVVHEIICRTKQDEAEKLTTAVVPVIAKDESSKHETTKQKDEL</sequence>
<reference evidence="8 10" key="2">
    <citation type="submission" date="2018-03" db="EMBL/GenBank/DDBJ databases">
        <authorList>
            <person name="Fogelqvist J."/>
        </authorList>
    </citation>
    <scope>NUCLEOTIDE SEQUENCE [LARGE SCALE GENOMIC DNA]</scope>
</reference>
<proteinExistence type="predicted"/>
<feature type="domain" description="MRH" evidence="6">
    <location>
        <begin position="243"/>
        <end position="381"/>
    </location>
</feature>
<keyword evidence="4" id="KW-1015">Disulfide bond</keyword>
<dbReference type="GO" id="GO:0030970">
    <property type="term" value="P:retrograde protein transport, ER to cytosol"/>
    <property type="evidence" value="ECO:0007669"/>
    <property type="project" value="TreeGrafter"/>
</dbReference>
<evidence type="ECO:0000313" key="9">
    <source>
        <dbReference type="Proteomes" id="UP000039324"/>
    </source>
</evidence>